<dbReference type="RefSeq" id="WP_007923517.1">
    <property type="nucleotide sequence ID" value="NZ_BNJG01000009.1"/>
</dbReference>
<keyword evidence="1" id="KW-0812">Transmembrane</keyword>
<evidence type="ECO:0000313" key="2">
    <source>
        <dbReference type="EMBL" id="GHO61071.1"/>
    </source>
</evidence>
<name>A0ABQ3V747_9CHLR</name>
<feature type="transmembrane region" description="Helical" evidence="1">
    <location>
        <begin position="56"/>
        <end position="76"/>
    </location>
</feature>
<comment type="caution">
    <text evidence="2">The sequence shown here is derived from an EMBL/GenBank/DDBJ whole genome shotgun (WGS) entry which is preliminary data.</text>
</comment>
<accession>A0ABQ3V747</accession>
<keyword evidence="1" id="KW-1133">Transmembrane helix</keyword>
<dbReference type="Proteomes" id="UP000654345">
    <property type="component" value="Unassembled WGS sequence"/>
</dbReference>
<keyword evidence="1" id="KW-0472">Membrane</keyword>
<proteinExistence type="predicted"/>
<sequence>MEQLDTDLDYSVSKARSDAKKRFNTLYLLPILGVLVIAFLILAVIFQLSIDTIVSSFMSFFIVLFFIVAGLMFWAMRPETSR</sequence>
<feature type="transmembrane region" description="Helical" evidence="1">
    <location>
        <begin position="26"/>
        <end position="50"/>
    </location>
</feature>
<evidence type="ECO:0000313" key="3">
    <source>
        <dbReference type="Proteomes" id="UP000654345"/>
    </source>
</evidence>
<organism evidence="2 3">
    <name type="scientific">Ktedonobacter robiniae</name>
    <dbReference type="NCBI Taxonomy" id="2778365"/>
    <lineage>
        <taxon>Bacteria</taxon>
        <taxon>Bacillati</taxon>
        <taxon>Chloroflexota</taxon>
        <taxon>Ktedonobacteria</taxon>
        <taxon>Ktedonobacterales</taxon>
        <taxon>Ktedonobacteraceae</taxon>
        <taxon>Ktedonobacter</taxon>
    </lineage>
</organism>
<gene>
    <name evidence="2" type="ORF">KSB_95460</name>
</gene>
<dbReference type="EMBL" id="BNJG01000009">
    <property type="protein sequence ID" value="GHO61071.1"/>
    <property type="molecule type" value="Genomic_DNA"/>
</dbReference>
<protein>
    <submittedName>
        <fullName evidence="2">Uncharacterized protein</fullName>
    </submittedName>
</protein>
<evidence type="ECO:0000256" key="1">
    <source>
        <dbReference type="SAM" id="Phobius"/>
    </source>
</evidence>
<reference evidence="2 3" key="1">
    <citation type="journal article" date="2021" name="Int. J. Syst. Evol. Microbiol.">
        <title>Reticulibacter mediterranei gen. nov., sp. nov., within the new family Reticulibacteraceae fam. nov., and Ktedonospora formicarum gen. nov., sp. nov., Ktedonobacter robiniae sp. nov., Dictyobacter formicarum sp. nov. and Dictyobacter arantiisoli sp. nov., belonging to the class Ktedonobacteria.</title>
        <authorList>
            <person name="Yabe S."/>
            <person name="Zheng Y."/>
            <person name="Wang C.M."/>
            <person name="Sakai Y."/>
            <person name="Abe K."/>
            <person name="Yokota A."/>
            <person name="Donadio S."/>
            <person name="Cavaletti L."/>
            <person name="Monciardini P."/>
        </authorList>
    </citation>
    <scope>NUCLEOTIDE SEQUENCE [LARGE SCALE GENOMIC DNA]</scope>
    <source>
        <strain evidence="2 3">SOSP1-30</strain>
    </source>
</reference>
<keyword evidence="3" id="KW-1185">Reference proteome</keyword>